<keyword evidence="2 3" id="KW-0067">ATP-binding</keyword>
<dbReference type="GO" id="GO:0006310">
    <property type="term" value="P:DNA recombination"/>
    <property type="evidence" value="ECO:0007669"/>
    <property type="project" value="InterPro"/>
</dbReference>
<name>A0A0F3MRM7_9RICK</name>
<accession>A0A0F3MRM7</accession>
<dbReference type="Pfam" id="PF13538">
    <property type="entry name" value="UvrD_C_2"/>
    <property type="match status" value="1"/>
</dbReference>
<dbReference type="GO" id="GO:0005524">
    <property type="term" value="F:ATP binding"/>
    <property type="evidence" value="ECO:0007669"/>
    <property type="project" value="UniProtKB-UniRule"/>
</dbReference>
<evidence type="ECO:0000313" key="7">
    <source>
        <dbReference type="Proteomes" id="UP000033616"/>
    </source>
</evidence>
<reference evidence="6 7" key="1">
    <citation type="submission" date="2015-02" db="EMBL/GenBank/DDBJ databases">
        <title>Genome Sequencing of Rickettsiales.</title>
        <authorList>
            <person name="Daugherty S.C."/>
            <person name="Su Q."/>
            <person name="Abolude K."/>
            <person name="Beier-Sexton M."/>
            <person name="Carlyon J.A."/>
            <person name="Carter R."/>
            <person name="Day N.P."/>
            <person name="Dumler S.J."/>
            <person name="Dyachenko V."/>
            <person name="Godinez A."/>
            <person name="Kurtti T.J."/>
            <person name="Lichay M."/>
            <person name="Mullins K.E."/>
            <person name="Ott S."/>
            <person name="Pappas-Brown V."/>
            <person name="Paris D.H."/>
            <person name="Patel P."/>
            <person name="Richards A.L."/>
            <person name="Sadzewicz L."/>
            <person name="Sears K."/>
            <person name="Seidman D."/>
            <person name="Sengamalay N."/>
            <person name="Stenos J."/>
            <person name="Tallon L.J."/>
            <person name="Vincent G."/>
            <person name="Fraser C.M."/>
            <person name="Munderloh U."/>
            <person name="Dunning-Hotopp J.C."/>
        </authorList>
    </citation>
    <scope>NUCLEOTIDE SEQUENCE [LARGE SCALE GENOMIC DNA]</scope>
    <source>
        <strain evidence="6 7">Fuller</strain>
    </source>
</reference>
<evidence type="ECO:0000256" key="3">
    <source>
        <dbReference type="HAMAP-Rule" id="MF_01488"/>
    </source>
</evidence>
<dbReference type="GO" id="GO:0003677">
    <property type="term" value="F:DNA binding"/>
    <property type="evidence" value="ECO:0007669"/>
    <property type="project" value="UniProtKB-UniRule"/>
</dbReference>
<dbReference type="Gene3D" id="1.10.150.20">
    <property type="entry name" value="5' to 3' exonuclease, C-terminal subdomain"/>
    <property type="match status" value="1"/>
</dbReference>
<dbReference type="InterPro" id="IPR010994">
    <property type="entry name" value="RuvA_2-like"/>
</dbReference>
<dbReference type="SMART" id="SM00278">
    <property type="entry name" value="HhH1"/>
    <property type="match status" value="2"/>
</dbReference>
<dbReference type="InterPro" id="IPR027417">
    <property type="entry name" value="P-loop_NTPase"/>
</dbReference>
<dbReference type="Gene3D" id="3.40.50.300">
    <property type="entry name" value="P-loop containing nucleotide triphosphate hydrolases"/>
    <property type="match status" value="2"/>
</dbReference>
<dbReference type="SMART" id="SM00382">
    <property type="entry name" value="AAA"/>
    <property type="match status" value="1"/>
</dbReference>
<sequence length="723" mass="79573">MNVKSLPSNNQILGLVERITFHNPENGFCIIKAKVSHKKDLITVIGYSSAITVGQHIEASGIWVNDKEYGLQFKANTLKVSLPTNIEGIEKYLASGIIKGIGPIYAKKLVQTFGIDILTVIENQDAALKKVPGIGPVRAQKIWESWNSQKVIRDIMLFIHNYNIGASKAVKIYKAYGAEAINIIKSNPYKLVSDIKGIGFKSADNIAKAIGIPENSIIRAKAGINYALVTAMGNGSCGMPTDKLISLCHELLNIDVNLIIDALSFEINERNVAVENINGEECIFLKGLAYAELKIAELIVHLSKGKLAWPSISSNQITEYINKANIKLSSSQQKALTKALKSKVIIITGGPGVGKTTLINSIINILENIGVTILLAAPTGRAAKRLSEATQHSAYTIHRLVHSTPGQNARTITKLKCQLLILDEMSMVDVTTMYAAVSALPSTAALFLVGDIDQLPSVGPGQIFNDLIKSQKLPIVTLTEIFRQTNQSNIVSNAHRINNGLFPIFQSNQNNDFYFINSNTPEDAIAKIIELVQVRLPKKFSISPFTDIQILSPITRGTLGTKNLNTVLQKTLLPNNSANNEILVWGNIFKIGDKVMQIVNNYDKDVYNGDIGIISTIDHDNQNLVIDFDGKKTSYDFDELDEIVLAYAITIHKSQGGEYHTVIIPLMMQHYPMLQRKLIYTAITRAKKLVIIIGQKKALNIAIKKNAADLRYSTLKKRLIDIT</sequence>
<dbReference type="EC" id="5.6.2.3" evidence="3"/>
<dbReference type="GO" id="GO:0016887">
    <property type="term" value="F:ATP hydrolysis activity"/>
    <property type="evidence" value="ECO:0007669"/>
    <property type="project" value="RHEA"/>
</dbReference>
<dbReference type="SUPFAM" id="SSF52540">
    <property type="entry name" value="P-loop containing nucleoside triphosphate hydrolases"/>
    <property type="match status" value="2"/>
</dbReference>
<dbReference type="GO" id="GO:0006281">
    <property type="term" value="P:DNA repair"/>
    <property type="evidence" value="ECO:0007669"/>
    <property type="project" value="InterPro"/>
</dbReference>
<dbReference type="GO" id="GO:0009338">
    <property type="term" value="C:exodeoxyribonuclease V complex"/>
    <property type="evidence" value="ECO:0007669"/>
    <property type="project" value="TreeGrafter"/>
</dbReference>
<feature type="domain" description="AAA+ ATPase" evidence="5">
    <location>
        <begin position="341"/>
        <end position="535"/>
    </location>
</feature>
<dbReference type="Pfam" id="PF23139">
    <property type="entry name" value="OB_YrrC"/>
    <property type="match status" value="1"/>
</dbReference>
<dbReference type="PATRIC" id="fig|1359168.3.peg.474"/>
<comment type="caution">
    <text evidence="6">The sequence shown here is derived from an EMBL/GenBank/DDBJ whole genome shotgun (WGS) entry which is preliminary data.</text>
</comment>
<dbReference type="AlphaFoldDB" id="A0A0F3MRM7"/>
<dbReference type="EMBL" id="LANP01000002">
    <property type="protein sequence ID" value="KJV57254.1"/>
    <property type="molecule type" value="Genomic_DNA"/>
</dbReference>
<dbReference type="PANTHER" id="PTHR43788:SF6">
    <property type="entry name" value="DNA HELICASE B"/>
    <property type="match status" value="1"/>
</dbReference>
<keyword evidence="7" id="KW-1185">Reference proteome</keyword>
<evidence type="ECO:0000256" key="2">
    <source>
        <dbReference type="ARBA" id="ARBA00022840"/>
    </source>
</evidence>
<dbReference type="CDD" id="cd17933">
    <property type="entry name" value="DEXSc_RecD-like"/>
    <property type="match status" value="1"/>
</dbReference>
<dbReference type="OrthoDB" id="1826980at2"/>
<evidence type="ECO:0000256" key="1">
    <source>
        <dbReference type="ARBA" id="ARBA00022741"/>
    </source>
</evidence>
<dbReference type="Pfam" id="PF14490">
    <property type="entry name" value="HHH_RecD2"/>
    <property type="match status" value="1"/>
</dbReference>
<dbReference type="Pfam" id="PF14520">
    <property type="entry name" value="HHH_5"/>
    <property type="match status" value="1"/>
</dbReference>
<comment type="catalytic activity">
    <reaction evidence="3">
        <text>ATP + H2O = ADP + phosphate + H(+)</text>
        <dbReference type="Rhea" id="RHEA:13065"/>
        <dbReference type="ChEBI" id="CHEBI:15377"/>
        <dbReference type="ChEBI" id="CHEBI:15378"/>
        <dbReference type="ChEBI" id="CHEBI:30616"/>
        <dbReference type="ChEBI" id="CHEBI:43474"/>
        <dbReference type="ChEBI" id="CHEBI:456216"/>
        <dbReference type="EC" id="5.6.2.3"/>
    </reaction>
</comment>
<dbReference type="CDD" id="cd18809">
    <property type="entry name" value="SF1_C_RecD"/>
    <property type="match status" value="1"/>
</dbReference>
<dbReference type="SUPFAM" id="SSF47781">
    <property type="entry name" value="RuvA domain 2-like"/>
    <property type="match status" value="1"/>
</dbReference>
<dbReference type="InterPro" id="IPR027785">
    <property type="entry name" value="UvrD-like_helicase_C"/>
</dbReference>
<evidence type="ECO:0000259" key="4">
    <source>
        <dbReference type="SMART" id="SM00278"/>
    </source>
</evidence>
<dbReference type="PANTHER" id="PTHR43788">
    <property type="entry name" value="DNA2/NAM7 HELICASE FAMILY MEMBER"/>
    <property type="match status" value="1"/>
</dbReference>
<dbReference type="GO" id="GO:0043139">
    <property type="term" value="F:5'-3' DNA helicase activity"/>
    <property type="evidence" value="ECO:0007669"/>
    <property type="project" value="UniProtKB-UniRule"/>
</dbReference>
<evidence type="ECO:0000259" key="5">
    <source>
        <dbReference type="SMART" id="SM00382"/>
    </source>
</evidence>
<dbReference type="Pfam" id="PF18335">
    <property type="entry name" value="SH3_13"/>
    <property type="match status" value="1"/>
</dbReference>
<dbReference type="Proteomes" id="UP000033616">
    <property type="component" value="Unassembled WGS sequence"/>
</dbReference>
<dbReference type="Gene3D" id="2.30.30.940">
    <property type="match status" value="1"/>
</dbReference>
<dbReference type="InterPro" id="IPR055446">
    <property type="entry name" value="RecD2_N_OB"/>
</dbReference>
<dbReference type="GO" id="GO:0017116">
    <property type="term" value="F:single-stranded DNA helicase activity"/>
    <property type="evidence" value="ECO:0007669"/>
    <property type="project" value="TreeGrafter"/>
</dbReference>
<keyword evidence="3" id="KW-0238">DNA-binding</keyword>
<comment type="function">
    <text evidence="3">DNA-dependent ATPase and ATP-dependent 5'-3' DNA helicase. Has no activity on blunt DNA or DNA with 3'-overhangs, requires at least 10 bases of 5'-ssDNA for helicase activity.</text>
</comment>
<dbReference type="InterPro" id="IPR029493">
    <property type="entry name" value="RecD2-like_HHH"/>
</dbReference>
<feature type="domain" description="Helix-hairpin-helix DNA-binding motif class 1" evidence="4">
    <location>
        <begin position="126"/>
        <end position="145"/>
    </location>
</feature>
<dbReference type="InterPro" id="IPR041451">
    <property type="entry name" value="RecD2_SH13"/>
</dbReference>
<feature type="binding site" evidence="3">
    <location>
        <begin position="352"/>
        <end position="356"/>
    </location>
    <ligand>
        <name>ATP</name>
        <dbReference type="ChEBI" id="CHEBI:30616"/>
    </ligand>
</feature>
<dbReference type="InterPro" id="IPR003593">
    <property type="entry name" value="AAA+_ATPase"/>
</dbReference>
<evidence type="ECO:0000313" key="6">
    <source>
        <dbReference type="EMBL" id="KJV57254.1"/>
    </source>
</evidence>
<keyword evidence="3" id="KW-0413">Isomerase</keyword>
<dbReference type="InterPro" id="IPR050534">
    <property type="entry name" value="Coronavir_polyprotein_1ab"/>
</dbReference>
<keyword evidence="1 3" id="KW-0547">Nucleotide-binding</keyword>
<comment type="similarity">
    <text evidence="3">Belongs to the RecD family. RecD2 subfamily.</text>
</comment>
<keyword evidence="3" id="KW-0347">Helicase</keyword>
<dbReference type="InterPro" id="IPR003583">
    <property type="entry name" value="Hlx-hairpin-Hlx_DNA-bd_motif"/>
</dbReference>
<dbReference type="STRING" id="1359168.OCHUTO_0099"/>
<dbReference type="Gene3D" id="1.10.10.2220">
    <property type="match status" value="1"/>
</dbReference>
<gene>
    <name evidence="3" type="primary">recD2</name>
    <name evidence="6" type="ORF">OCHUTO_0099</name>
</gene>
<keyword evidence="3" id="KW-0378">Hydrolase</keyword>
<proteinExistence type="inferred from homology"/>
<organism evidence="6 7">
    <name type="scientific">Orientia chuto str. Dubai</name>
    <dbReference type="NCBI Taxonomy" id="1359168"/>
    <lineage>
        <taxon>Bacteria</taxon>
        <taxon>Pseudomonadati</taxon>
        <taxon>Pseudomonadota</taxon>
        <taxon>Alphaproteobacteria</taxon>
        <taxon>Rickettsiales</taxon>
        <taxon>Rickettsiaceae</taxon>
        <taxon>Rickettsieae</taxon>
        <taxon>Orientia</taxon>
    </lineage>
</organism>
<protein>
    <recommendedName>
        <fullName evidence="3">ATP-dependent RecD2 DNA helicase</fullName>
        <ecNumber evidence="3">5.6.2.3</ecNumber>
    </recommendedName>
    <alternativeName>
        <fullName evidence="3">DNA 5'-3' helicase subunit RecD2</fullName>
    </alternativeName>
</protein>
<dbReference type="NCBIfam" id="TIGR01448">
    <property type="entry name" value="recD_rel"/>
    <property type="match status" value="1"/>
</dbReference>
<dbReference type="RefSeq" id="WP_045796916.1">
    <property type="nucleotide sequence ID" value="NZ_LANP01000002.1"/>
</dbReference>
<feature type="domain" description="Helix-hairpin-helix DNA-binding motif class 1" evidence="4">
    <location>
        <begin position="190"/>
        <end position="209"/>
    </location>
</feature>
<dbReference type="Pfam" id="PF13245">
    <property type="entry name" value="AAA_19"/>
    <property type="match status" value="1"/>
</dbReference>
<dbReference type="HAMAP" id="MF_01488">
    <property type="entry name" value="RecD2"/>
    <property type="match status" value="1"/>
</dbReference>
<dbReference type="InterPro" id="IPR006345">
    <property type="entry name" value="RecD2"/>
</dbReference>